<comment type="caution">
    <text evidence="3">The sequence shown here is derived from an EMBL/GenBank/DDBJ whole genome shotgun (WGS) entry which is preliminary data.</text>
</comment>
<comment type="similarity">
    <text evidence="1">Belongs to the short-chain dehydrogenases/reductases (SDR) family.</text>
</comment>
<reference evidence="3 4" key="1">
    <citation type="submission" date="2023-07" db="EMBL/GenBank/DDBJ databases">
        <title>Genomic Encyclopedia of Type Strains, Phase IV (KMG-IV): sequencing the most valuable type-strain genomes for metagenomic binning, comparative biology and taxonomic classification.</title>
        <authorList>
            <person name="Goeker M."/>
        </authorList>
    </citation>
    <scope>NUCLEOTIDE SEQUENCE [LARGE SCALE GENOMIC DNA]</scope>
    <source>
        <strain evidence="3 4">DSM 105143</strain>
    </source>
</reference>
<dbReference type="RefSeq" id="WP_307122140.1">
    <property type="nucleotide sequence ID" value="NZ_JAUSTM010000014.1"/>
</dbReference>
<dbReference type="InterPro" id="IPR020904">
    <property type="entry name" value="Sc_DH/Rdtase_CS"/>
</dbReference>
<organism evidence="3 4">
    <name type="scientific">Streptococcus moroccensis</name>
    <dbReference type="NCBI Taxonomy" id="1451356"/>
    <lineage>
        <taxon>Bacteria</taxon>
        <taxon>Bacillati</taxon>
        <taxon>Bacillota</taxon>
        <taxon>Bacilli</taxon>
        <taxon>Lactobacillales</taxon>
        <taxon>Streptococcaceae</taxon>
        <taxon>Streptococcus</taxon>
    </lineage>
</organism>
<dbReference type="SUPFAM" id="SSF51735">
    <property type="entry name" value="NAD(P)-binding Rossmann-fold domains"/>
    <property type="match status" value="1"/>
</dbReference>
<dbReference type="CDD" id="cd05233">
    <property type="entry name" value="SDR_c"/>
    <property type="match status" value="1"/>
</dbReference>
<protein>
    <submittedName>
        <fullName evidence="3">NAD(P)-dependent dehydrogenase (Short-subunit alcohol dehydrogenase family)</fullName>
    </submittedName>
</protein>
<evidence type="ECO:0000256" key="1">
    <source>
        <dbReference type="ARBA" id="ARBA00006484"/>
    </source>
</evidence>
<gene>
    <name evidence="3" type="ORF">J2S23_001540</name>
</gene>
<evidence type="ECO:0000256" key="2">
    <source>
        <dbReference type="ARBA" id="ARBA00023002"/>
    </source>
</evidence>
<dbReference type="NCBIfam" id="NF005559">
    <property type="entry name" value="PRK07231.1"/>
    <property type="match status" value="1"/>
</dbReference>
<sequence length="253" mass="26409">MRLSGKVAIVTGAGSGMGLETAKLFAQEGAKLVLSDINQDRIDALVDDLSSQGFTVEGVLCDVSDRSSVEGLLAKAIESYGHYDILVNNAGIMDGMEGIESVTEEKWDKIFAVNTKSLLYAIQPAVRYFKENGIKGSIVNNLSLGALYGARAGVAYTASKHAAAGITKNTAFIYGPDGIRCNAIAPGAVATNISETMTDVDMDSAQRIGLGRATMPHPGSPLEAAQAILFLASDEASYINGAILTVDGGWASI</sequence>
<dbReference type="Proteomes" id="UP001223079">
    <property type="component" value="Unassembled WGS sequence"/>
</dbReference>
<dbReference type="PRINTS" id="PR00080">
    <property type="entry name" value="SDRFAMILY"/>
</dbReference>
<dbReference type="PRINTS" id="PR00081">
    <property type="entry name" value="GDHRDH"/>
</dbReference>
<dbReference type="PANTHER" id="PTHR24321">
    <property type="entry name" value="DEHYDROGENASES, SHORT CHAIN"/>
    <property type="match status" value="1"/>
</dbReference>
<proteinExistence type="inferred from homology"/>
<accession>A0ABT9YV42</accession>
<evidence type="ECO:0000313" key="4">
    <source>
        <dbReference type="Proteomes" id="UP001223079"/>
    </source>
</evidence>
<evidence type="ECO:0000313" key="3">
    <source>
        <dbReference type="EMBL" id="MDQ0222965.1"/>
    </source>
</evidence>
<dbReference type="Pfam" id="PF13561">
    <property type="entry name" value="adh_short_C2"/>
    <property type="match status" value="1"/>
</dbReference>
<dbReference type="Gene3D" id="3.40.50.720">
    <property type="entry name" value="NAD(P)-binding Rossmann-like Domain"/>
    <property type="match status" value="1"/>
</dbReference>
<dbReference type="EMBL" id="JAUSTM010000014">
    <property type="protein sequence ID" value="MDQ0222965.1"/>
    <property type="molecule type" value="Genomic_DNA"/>
</dbReference>
<dbReference type="PANTHER" id="PTHR24321:SF8">
    <property type="entry name" value="ESTRADIOL 17-BETA-DEHYDROGENASE 8-RELATED"/>
    <property type="match status" value="1"/>
</dbReference>
<keyword evidence="4" id="KW-1185">Reference proteome</keyword>
<dbReference type="PROSITE" id="PS00061">
    <property type="entry name" value="ADH_SHORT"/>
    <property type="match status" value="1"/>
</dbReference>
<dbReference type="InterPro" id="IPR002347">
    <property type="entry name" value="SDR_fam"/>
</dbReference>
<name>A0ABT9YV42_9STRE</name>
<dbReference type="InterPro" id="IPR036291">
    <property type="entry name" value="NAD(P)-bd_dom_sf"/>
</dbReference>
<keyword evidence="2" id="KW-0560">Oxidoreductase</keyword>